<gene>
    <name evidence="2" type="ORF">U0070_020222</name>
</gene>
<comment type="caution">
    <text evidence="2">The sequence shown here is derived from an EMBL/GenBank/DDBJ whole genome shotgun (WGS) entry which is preliminary data.</text>
</comment>
<feature type="compositionally biased region" description="Basic and acidic residues" evidence="1">
    <location>
        <begin position="75"/>
        <end position="87"/>
    </location>
</feature>
<reference evidence="2 3" key="1">
    <citation type="journal article" date="2023" name="bioRxiv">
        <title>Conserved and derived expression patterns and positive selection on dental genes reveal complex evolutionary context of ever-growing rodent molars.</title>
        <authorList>
            <person name="Calamari Z.T."/>
            <person name="Song A."/>
            <person name="Cohen E."/>
            <person name="Akter M."/>
            <person name="Roy R.D."/>
            <person name="Hallikas O."/>
            <person name="Christensen M.M."/>
            <person name="Li P."/>
            <person name="Marangoni P."/>
            <person name="Jernvall J."/>
            <person name="Klein O.D."/>
        </authorList>
    </citation>
    <scope>NUCLEOTIDE SEQUENCE [LARGE SCALE GENOMIC DNA]</scope>
    <source>
        <strain evidence="2">V071</strain>
    </source>
</reference>
<evidence type="ECO:0000313" key="2">
    <source>
        <dbReference type="EMBL" id="KAK7824715.1"/>
    </source>
</evidence>
<evidence type="ECO:0000313" key="3">
    <source>
        <dbReference type="Proteomes" id="UP001488838"/>
    </source>
</evidence>
<name>A0AAW0JD32_MYOGA</name>
<dbReference type="Proteomes" id="UP001488838">
    <property type="component" value="Unassembled WGS sequence"/>
</dbReference>
<evidence type="ECO:0000256" key="1">
    <source>
        <dbReference type="SAM" id="MobiDB-lite"/>
    </source>
</evidence>
<proteinExistence type="predicted"/>
<accession>A0AAW0JD32</accession>
<dbReference type="EMBL" id="JBBHLL010000044">
    <property type="protein sequence ID" value="KAK7824715.1"/>
    <property type="molecule type" value="Genomic_DNA"/>
</dbReference>
<sequence length="198" mass="21265">MFDFLFAMWVMRCNHNLVQILAPPSGPSQVLLYALVFLPVNWNNLRLTGSSSGDFKGSCSVKRPAEIVDEEEDGEKTNKDAKQKEDFSAMNGETEAGGDSGAADGPEQEDGIPDRGEKKAASPSRVNGATDEENGEELDQVTEELQPAVDEEGKAEGDSGGHKEADLDAGRPPRPEVTVTSPQENDENEQNKDSSAVA</sequence>
<feature type="compositionally biased region" description="Basic and acidic residues" evidence="1">
    <location>
        <begin position="151"/>
        <end position="174"/>
    </location>
</feature>
<organism evidence="2 3">
    <name type="scientific">Myodes glareolus</name>
    <name type="common">Bank vole</name>
    <name type="synonym">Clethrionomys glareolus</name>
    <dbReference type="NCBI Taxonomy" id="447135"/>
    <lineage>
        <taxon>Eukaryota</taxon>
        <taxon>Metazoa</taxon>
        <taxon>Chordata</taxon>
        <taxon>Craniata</taxon>
        <taxon>Vertebrata</taxon>
        <taxon>Euteleostomi</taxon>
        <taxon>Mammalia</taxon>
        <taxon>Eutheria</taxon>
        <taxon>Euarchontoglires</taxon>
        <taxon>Glires</taxon>
        <taxon>Rodentia</taxon>
        <taxon>Myomorpha</taxon>
        <taxon>Muroidea</taxon>
        <taxon>Cricetidae</taxon>
        <taxon>Arvicolinae</taxon>
        <taxon>Myodes</taxon>
    </lineage>
</organism>
<dbReference type="AlphaFoldDB" id="A0AAW0JD32"/>
<feature type="region of interest" description="Disordered" evidence="1">
    <location>
        <begin position="53"/>
        <end position="198"/>
    </location>
</feature>
<protein>
    <submittedName>
        <fullName evidence="2">Uncharacterized protein</fullName>
    </submittedName>
</protein>
<keyword evidence="3" id="KW-1185">Reference proteome</keyword>
<feature type="compositionally biased region" description="Acidic residues" evidence="1">
    <location>
        <begin position="130"/>
        <end position="142"/>
    </location>
</feature>